<gene>
    <name evidence="3" type="ORF">BSAL_68150</name>
</gene>
<reference evidence="4" key="1">
    <citation type="submission" date="2015-09" db="EMBL/GenBank/DDBJ databases">
        <authorList>
            <consortium name="Pathogen Informatics"/>
        </authorList>
    </citation>
    <scope>NUCLEOTIDE SEQUENCE [LARGE SCALE GENOMIC DNA]</scope>
    <source>
        <strain evidence="4">Lake Konstanz</strain>
    </source>
</reference>
<feature type="compositionally biased region" description="Basic residues" evidence="2">
    <location>
        <begin position="216"/>
        <end position="230"/>
    </location>
</feature>
<evidence type="ECO:0000256" key="1">
    <source>
        <dbReference type="ARBA" id="ARBA00034127"/>
    </source>
</evidence>
<dbReference type="OrthoDB" id="270284at2759"/>
<dbReference type="PANTHER" id="PTHR13349:SF2">
    <property type="entry name" value="TRANSLATION MACHINERY-ASSOCIATED PROTEIN 16"/>
    <property type="match status" value="1"/>
</dbReference>
<organism evidence="3 4">
    <name type="scientific">Bodo saltans</name>
    <name type="common">Flagellated protozoan</name>
    <dbReference type="NCBI Taxonomy" id="75058"/>
    <lineage>
        <taxon>Eukaryota</taxon>
        <taxon>Discoba</taxon>
        <taxon>Euglenozoa</taxon>
        <taxon>Kinetoplastea</taxon>
        <taxon>Metakinetoplastina</taxon>
        <taxon>Eubodonida</taxon>
        <taxon>Bodonidae</taxon>
        <taxon>Bodo</taxon>
    </lineage>
</organism>
<proteinExistence type="inferred from homology"/>
<keyword evidence="4" id="KW-1185">Reference proteome</keyword>
<dbReference type="GO" id="GO:0005634">
    <property type="term" value="C:nucleus"/>
    <property type="evidence" value="ECO:0007669"/>
    <property type="project" value="TreeGrafter"/>
</dbReference>
<evidence type="ECO:0000256" key="2">
    <source>
        <dbReference type="SAM" id="MobiDB-lite"/>
    </source>
</evidence>
<dbReference type="AlphaFoldDB" id="A0A0S4IUC3"/>
<dbReference type="VEuPathDB" id="TriTrypDB:BSAL_68150"/>
<dbReference type="EMBL" id="CYKH01000465">
    <property type="protein sequence ID" value="CUF96797.1"/>
    <property type="molecule type" value="Genomic_DNA"/>
</dbReference>
<protein>
    <submittedName>
        <fullName evidence="3">Uncharacterized protein</fullName>
    </submittedName>
</protein>
<name>A0A0S4IUC3_BODSA</name>
<feature type="region of interest" description="Disordered" evidence="2">
    <location>
        <begin position="207"/>
        <end position="269"/>
    </location>
</feature>
<sequence length="269" mass="30714">MPNQLHIKKMKEVKSLPHPKDRKVDQLQRRLRREVRLDTQKDFLNSKQALTATRFFWFREQVQAIVSAEPSRVTSAFTADELAALTSLNIDRNIDEVNELKSVRNPPAGRIKHLNNVRQTEYDQFASVKGITVPNVLDSESLEILLNIWDGDDRTITCVPLMQSSKMGKKSLETDIAKFQTMIKSTDKVREEQLNVHAPTKLRRFTTEGTEAKARKDLRKNREQRKRSVKAGKAAGEVAESGKKRRVLQQQAQTKSRRQAAVAASRGLM</sequence>
<dbReference type="PANTHER" id="PTHR13349">
    <property type="entry name" value="TRANSLATION MACHINERY-ASSOCIATED PROTEIN 16"/>
    <property type="match status" value="1"/>
</dbReference>
<evidence type="ECO:0000313" key="3">
    <source>
        <dbReference type="EMBL" id="CUF96797.1"/>
    </source>
</evidence>
<accession>A0A0S4IUC3</accession>
<dbReference type="Pfam" id="PF11176">
    <property type="entry name" value="Tma16"/>
    <property type="match status" value="1"/>
</dbReference>
<dbReference type="InterPro" id="IPR021346">
    <property type="entry name" value="Tma16"/>
</dbReference>
<comment type="similarity">
    <text evidence="1">Belongs to the TMA16 family.</text>
</comment>
<dbReference type="Gene3D" id="1.20.1440.170">
    <property type="entry name" value="Translation machinery-associated protein 16-like"/>
    <property type="match status" value="1"/>
</dbReference>
<evidence type="ECO:0000313" key="4">
    <source>
        <dbReference type="Proteomes" id="UP000051952"/>
    </source>
</evidence>
<dbReference type="InterPro" id="IPR038356">
    <property type="entry name" value="Tma16_sf"/>
</dbReference>
<dbReference type="Proteomes" id="UP000051952">
    <property type="component" value="Unassembled WGS sequence"/>
</dbReference>